<keyword evidence="1" id="KW-0479">Metal-binding</keyword>
<proteinExistence type="predicted"/>
<dbReference type="Gene3D" id="3.30.160.60">
    <property type="entry name" value="Classic Zinc Finger"/>
    <property type="match status" value="1"/>
</dbReference>
<sequence>MRPFGKQRRKTKLQKTQLKYKRLFNDAVSGSRFLKKGANVDVECKICKQTIKSKLLSHIYTHLPHTKLYKCTICNQSSNDRSIVDTHMKNIHGDQVCTYDNRWRYMGIIKDCIRTCFPSRYIDREQITIGEVIELKRKHFEAVFAIEREKLRLIRARGITPNRDKKVHFDDEIKSVA</sequence>
<dbReference type="WBParaSite" id="Minc3s01457g23979">
    <property type="protein sequence ID" value="Minc3s01457g23979"/>
    <property type="gene ID" value="Minc3s01457g23979"/>
</dbReference>
<dbReference type="AlphaFoldDB" id="A0A914MBB7"/>
<feature type="domain" description="C2H2-type" evidence="2">
    <location>
        <begin position="69"/>
        <end position="92"/>
    </location>
</feature>
<reference evidence="4" key="1">
    <citation type="submission" date="2022-11" db="UniProtKB">
        <authorList>
            <consortium name="WormBaseParasite"/>
        </authorList>
    </citation>
    <scope>IDENTIFICATION</scope>
</reference>
<dbReference type="InterPro" id="IPR013087">
    <property type="entry name" value="Znf_C2H2_type"/>
</dbReference>
<keyword evidence="1" id="KW-0863">Zinc-finger</keyword>
<keyword evidence="1" id="KW-0862">Zinc</keyword>
<keyword evidence="3" id="KW-1185">Reference proteome</keyword>
<name>A0A914MBB7_MELIC</name>
<organism evidence="3 4">
    <name type="scientific">Meloidogyne incognita</name>
    <name type="common">Southern root-knot nematode worm</name>
    <name type="synonym">Oxyuris incognita</name>
    <dbReference type="NCBI Taxonomy" id="6306"/>
    <lineage>
        <taxon>Eukaryota</taxon>
        <taxon>Metazoa</taxon>
        <taxon>Ecdysozoa</taxon>
        <taxon>Nematoda</taxon>
        <taxon>Chromadorea</taxon>
        <taxon>Rhabditida</taxon>
        <taxon>Tylenchina</taxon>
        <taxon>Tylenchomorpha</taxon>
        <taxon>Tylenchoidea</taxon>
        <taxon>Meloidogynidae</taxon>
        <taxon>Meloidogyninae</taxon>
        <taxon>Meloidogyne</taxon>
        <taxon>Meloidogyne incognita group</taxon>
    </lineage>
</organism>
<dbReference type="Proteomes" id="UP000887563">
    <property type="component" value="Unplaced"/>
</dbReference>
<evidence type="ECO:0000256" key="1">
    <source>
        <dbReference type="PROSITE-ProRule" id="PRU00042"/>
    </source>
</evidence>
<dbReference type="GO" id="GO:0008270">
    <property type="term" value="F:zinc ion binding"/>
    <property type="evidence" value="ECO:0007669"/>
    <property type="project" value="UniProtKB-KW"/>
</dbReference>
<accession>A0A914MBB7</accession>
<evidence type="ECO:0000313" key="3">
    <source>
        <dbReference type="Proteomes" id="UP000887563"/>
    </source>
</evidence>
<dbReference type="SMART" id="SM00355">
    <property type="entry name" value="ZnF_C2H2"/>
    <property type="match status" value="2"/>
</dbReference>
<evidence type="ECO:0000313" key="4">
    <source>
        <dbReference type="WBParaSite" id="Minc3s01457g23979"/>
    </source>
</evidence>
<protein>
    <submittedName>
        <fullName evidence="4">C2H2-type domain-containing protein</fullName>
    </submittedName>
</protein>
<evidence type="ECO:0000259" key="2">
    <source>
        <dbReference type="PROSITE" id="PS50157"/>
    </source>
</evidence>
<dbReference type="PROSITE" id="PS50157">
    <property type="entry name" value="ZINC_FINGER_C2H2_2"/>
    <property type="match status" value="1"/>
</dbReference>